<proteinExistence type="predicted"/>
<dbReference type="GO" id="GO:0000978">
    <property type="term" value="F:RNA polymerase II cis-regulatory region sequence-specific DNA binding"/>
    <property type="evidence" value="ECO:0007669"/>
    <property type="project" value="InterPro"/>
</dbReference>
<dbReference type="PROSITE" id="PS50252">
    <property type="entry name" value="TBOX_3"/>
    <property type="match status" value="1"/>
</dbReference>
<dbReference type="Proteomes" id="UP000230233">
    <property type="component" value="Chromosome X"/>
</dbReference>
<dbReference type="InterPro" id="IPR036960">
    <property type="entry name" value="T-box_sf"/>
</dbReference>
<dbReference type="GO" id="GO:0000785">
    <property type="term" value="C:chromatin"/>
    <property type="evidence" value="ECO:0007669"/>
    <property type="project" value="TreeGrafter"/>
</dbReference>
<evidence type="ECO:0000313" key="8">
    <source>
        <dbReference type="EMBL" id="PIC17172.1"/>
    </source>
</evidence>
<dbReference type="SUPFAM" id="SSF49417">
    <property type="entry name" value="p53-like transcription factors"/>
    <property type="match status" value="1"/>
</dbReference>
<dbReference type="PRINTS" id="PR00937">
    <property type="entry name" value="TBOX"/>
</dbReference>
<keyword evidence="5 6" id="KW-0539">Nucleus</keyword>
<evidence type="ECO:0000313" key="9">
    <source>
        <dbReference type="EMBL" id="PIC17173.1"/>
    </source>
</evidence>
<comment type="subcellular location">
    <subcellularLocation>
        <location evidence="1 6">Nucleus</location>
    </subcellularLocation>
</comment>
<evidence type="ECO:0000256" key="1">
    <source>
        <dbReference type="ARBA" id="ARBA00004123"/>
    </source>
</evidence>
<comment type="caution">
    <text evidence="8">The sequence shown here is derived from an EMBL/GenBank/DDBJ whole genome shotgun (WGS) entry which is preliminary data.</text>
</comment>
<dbReference type="CDD" id="cd00182">
    <property type="entry name" value="T-box"/>
    <property type="match status" value="1"/>
</dbReference>
<evidence type="ECO:0000256" key="5">
    <source>
        <dbReference type="ARBA" id="ARBA00023242"/>
    </source>
</evidence>
<dbReference type="EMBL" id="PDUG01000006">
    <property type="protein sequence ID" value="PIC17172.1"/>
    <property type="molecule type" value="Genomic_DNA"/>
</dbReference>
<protein>
    <recommendedName>
        <fullName evidence="7">T-box domain-containing protein</fullName>
    </recommendedName>
</protein>
<dbReference type="InterPro" id="IPR008967">
    <property type="entry name" value="p53-like_TF_DNA-bd_sf"/>
</dbReference>
<evidence type="ECO:0000256" key="6">
    <source>
        <dbReference type="PROSITE-ProRule" id="PRU00201"/>
    </source>
</evidence>
<dbReference type="GO" id="GO:0000981">
    <property type="term" value="F:DNA-binding transcription factor activity, RNA polymerase II-specific"/>
    <property type="evidence" value="ECO:0007669"/>
    <property type="project" value="TreeGrafter"/>
</dbReference>
<organism evidence="8 10">
    <name type="scientific">Caenorhabditis nigoni</name>
    <dbReference type="NCBI Taxonomy" id="1611254"/>
    <lineage>
        <taxon>Eukaryota</taxon>
        <taxon>Metazoa</taxon>
        <taxon>Ecdysozoa</taxon>
        <taxon>Nematoda</taxon>
        <taxon>Chromadorea</taxon>
        <taxon>Rhabditida</taxon>
        <taxon>Rhabditina</taxon>
        <taxon>Rhabditomorpha</taxon>
        <taxon>Rhabditoidea</taxon>
        <taxon>Rhabditidae</taxon>
        <taxon>Peloderinae</taxon>
        <taxon>Caenorhabditis</taxon>
    </lineage>
</organism>
<keyword evidence="3 6" id="KW-0238">DNA-binding</keyword>
<dbReference type="PANTHER" id="PTHR11267">
    <property type="entry name" value="T-BOX PROTEIN-RELATED"/>
    <property type="match status" value="1"/>
</dbReference>
<sequence>MMSSSSRIEVTLNNADLWNKFNSPMEMMVTRQTGRKMFPILEYSVSGLNPNAMYEIYIHMERMDDHKYRFRNNEWDNYAKGDPITPIQKIKHNSEAQTGMLWMNGPISFEQIRLTTDPKAEEKDNIFIQSLHKWRPVVTILKLENEVENSDFCEEFRIETVWFIAVTKYQNPSIKGLKVENNKMASGFRPTGNHKNNLPKRGTKRIASETFPTPPSSTSPPAKMNSNGHFPNAYHYPNQENFNFSMSGTTNQYAPDTFPIPPPTTSPPSKINSNGHFPNAYHYPNQENFDYSMTGTAHQYWMNLNQNMWNYGYNMGQQMTQSVMNQWNMQNFGHPTNMNYEHYGNPNNTIGPAYYYGLNNF</sequence>
<keyword evidence="10" id="KW-1185">Reference proteome</keyword>
<dbReference type="GO" id="GO:0005634">
    <property type="term" value="C:nucleus"/>
    <property type="evidence" value="ECO:0007669"/>
    <property type="project" value="UniProtKB-SubCell"/>
</dbReference>
<feature type="domain" description="T-box" evidence="7">
    <location>
        <begin position="12"/>
        <end position="190"/>
    </location>
</feature>
<dbReference type="InterPro" id="IPR001699">
    <property type="entry name" value="TF_T-box"/>
</dbReference>
<dbReference type="SMART" id="SM00425">
    <property type="entry name" value="TBOX"/>
    <property type="match status" value="1"/>
</dbReference>
<dbReference type="EMBL" id="PDUG01000006">
    <property type="protein sequence ID" value="PIC17173.1"/>
    <property type="molecule type" value="Genomic_DNA"/>
</dbReference>
<reference evidence="10" key="1">
    <citation type="submission" date="2017-10" db="EMBL/GenBank/DDBJ databases">
        <title>Rapid genome shrinkage in a self-fertile nematode reveals novel sperm competition proteins.</title>
        <authorList>
            <person name="Yin D."/>
            <person name="Schwarz E.M."/>
            <person name="Thomas C.G."/>
            <person name="Felde R.L."/>
            <person name="Korf I.F."/>
            <person name="Cutter A.D."/>
            <person name="Schartner C.M."/>
            <person name="Ralston E.J."/>
            <person name="Meyer B.J."/>
            <person name="Haag E.S."/>
        </authorList>
    </citation>
    <scope>NUCLEOTIDE SEQUENCE [LARGE SCALE GENOMIC DNA]</scope>
    <source>
        <strain evidence="10">JU1422</strain>
    </source>
</reference>
<dbReference type="AlphaFoldDB" id="A0A2G5SQD2"/>
<evidence type="ECO:0000259" key="7">
    <source>
        <dbReference type="PROSITE" id="PS50252"/>
    </source>
</evidence>
<accession>A0A2G5SQD2</accession>
<dbReference type="InterPro" id="IPR046360">
    <property type="entry name" value="T-box_DNA-bd"/>
</dbReference>
<dbReference type="GO" id="GO:0001708">
    <property type="term" value="P:cell fate specification"/>
    <property type="evidence" value="ECO:0007669"/>
    <property type="project" value="TreeGrafter"/>
</dbReference>
<evidence type="ECO:0000256" key="3">
    <source>
        <dbReference type="ARBA" id="ARBA00023125"/>
    </source>
</evidence>
<reference evidence="8" key="2">
    <citation type="journal article" date="2018" name="Science">
        <title>Rapid genome shrinkage in a self-fertile nematode reveals sperm competition proteins.</title>
        <authorList>
            <person name="Yin D."/>
            <person name="Schwarz E.M."/>
            <person name="Thomas C.G."/>
            <person name="Felde R.L."/>
            <person name="Korf I.F."/>
            <person name="Cutter A.D."/>
            <person name="Schartner C.M."/>
            <person name="Ralston E.J."/>
            <person name="Meyer B.J."/>
            <person name="Haag E.S."/>
        </authorList>
    </citation>
    <scope>NUCLEOTIDE SEQUENCE</scope>
    <source>
        <strain evidence="8">JU1422</strain>
    </source>
</reference>
<dbReference type="Pfam" id="PF00907">
    <property type="entry name" value="T-box"/>
    <property type="match status" value="1"/>
</dbReference>
<dbReference type="STRING" id="1611254.A0A2G5SQD2"/>
<dbReference type="OrthoDB" id="7442607at2759"/>
<dbReference type="FunFam" id="2.60.40.820:FF:000013">
    <property type="entry name" value="T-box transcription factor tbx-9"/>
    <property type="match status" value="1"/>
</dbReference>
<comment type="caution">
    <text evidence="6">Lacks conserved residue(s) required for the propagation of feature annotation.</text>
</comment>
<dbReference type="GO" id="GO:0045893">
    <property type="term" value="P:positive regulation of DNA-templated transcription"/>
    <property type="evidence" value="ECO:0007669"/>
    <property type="project" value="InterPro"/>
</dbReference>
<dbReference type="Gene3D" id="2.60.40.820">
    <property type="entry name" value="Transcription factor, T-box"/>
    <property type="match status" value="1"/>
</dbReference>
<evidence type="ECO:0000313" key="10">
    <source>
        <dbReference type="Proteomes" id="UP000230233"/>
    </source>
</evidence>
<keyword evidence="4" id="KW-0804">Transcription</keyword>
<name>A0A2G5SQD2_9PELO</name>
<gene>
    <name evidence="8" type="primary">Cnig_chr_X.g23506</name>
    <name evidence="9" type="synonym">Cnig_chr_X.g23507</name>
    <name evidence="8" type="ORF">B9Z55_023506</name>
    <name evidence="9" type="ORF">B9Z55_023507</name>
</gene>
<keyword evidence="2" id="KW-0805">Transcription regulation</keyword>
<dbReference type="PANTHER" id="PTHR11267:SF189">
    <property type="entry name" value="T-BOX PROTEIN 31-RELATED"/>
    <property type="match status" value="1"/>
</dbReference>
<evidence type="ECO:0000256" key="4">
    <source>
        <dbReference type="ARBA" id="ARBA00023163"/>
    </source>
</evidence>
<evidence type="ECO:0000256" key="2">
    <source>
        <dbReference type="ARBA" id="ARBA00023015"/>
    </source>
</evidence>